<dbReference type="Proteomes" id="UP001054945">
    <property type="component" value="Unassembled WGS sequence"/>
</dbReference>
<comment type="caution">
    <text evidence="2">The sequence shown here is derived from an EMBL/GenBank/DDBJ whole genome shotgun (WGS) entry which is preliminary data.</text>
</comment>
<reference evidence="2 3" key="1">
    <citation type="submission" date="2021-06" db="EMBL/GenBank/DDBJ databases">
        <title>Caerostris extrusa draft genome.</title>
        <authorList>
            <person name="Kono N."/>
            <person name="Arakawa K."/>
        </authorList>
    </citation>
    <scope>NUCLEOTIDE SEQUENCE [LARGE SCALE GENOMIC DNA]</scope>
</reference>
<accession>A0AAV4QKB1</accession>
<protein>
    <submittedName>
        <fullName evidence="2">Uncharacterized protein</fullName>
    </submittedName>
</protein>
<name>A0AAV4QKB1_CAEEX</name>
<feature type="compositionally biased region" description="Polar residues" evidence="1">
    <location>
        <begin position="8"/>
        <end position="25"/>
    </location>
</feature>
<evidence type="ECO:0000256" key="1">
    <source>
        <dbReference type="SAM" id="MobiDB-lite"/>
    </source>
</evidence>
<feature type="compositionally biased region" description="Polar residues" evidence="1">
    <location>
        <begin position="105"/>
        <end position="125"/>
    </location>
</feature>
<gene>
    <name evidence="2" type="ORF">CEXT_675701</name>
</gene>
<sequence>MSRFPGNLPSSYLSSNEDQRQTPIPSAQEPLNYCENEFYARDPRCRPFRGRIPARFANPLSTDNGQFSSNKNHCQQLPPQQRYIRDDLPFVREKCVKASPKTLIPNPTETNVQNYSSPNLKPSNC</sequence>
<feature type="region of interest" description="Disordered" evidence="1">
    <location>
        <begin position="101"/>
        <end position="125"/>
    </location>
</feature>
<dbReference type="EMBL" id="BPLR01006369">
    <property type="protein sequence ID" value="GIY09376.1"/>
    <property type="molecule type" value="Genomic_DNA"/>
</dbReference>
<dbReference type="AlphaFoldDB" id="A0AAV4QKB1"/>
<keyword evidence="3" id="KW-1185">Reference proteome</keyword>
<evidence type="ECO:0000313" key="3">
    <source>
        <dbReference type="Proteomes" id="UP001054945"/>
    </source>
</evidence>
<evidence type="ECO:0000313" key="2">
    <source>
        <dbReference type="EMBL" id="GIY09376.1"/>
    </source>
</evidence>
<feature type="region of interest" description="Disordered" evidence="1">
    <location>
        <begin position="1"/>
        <end position="31"/>
    </location>
</feature>
<proteinExistence type="predicted"/>
<organism evidence="2 3">
    <name type="scientific">Caerostris extrusa</name>
    <name type="common">Bark spider</name>
    <name type="synonym">Caerostris bankana</name>
    <dbReference type="NCBI Taxonomy" id="172846"/>
    <lineage>
        <taxon>Eukaryota</taxon>
        <taxon>Metazoa</taxon>
        <taxon>Ecdysozoa</taxon>
        <taxon>Arthropoda</taxon>
        <taxon>Chelicerata</taxon>
        <taxon>Arachnida</taxon>
        <taxon>Araneae</taxon>
        <taxon>Araneomorphae</taxon>
        <taxon>Entelegynae</taxon>
        <taxon>Araneoidea</taxon>
        <taxon>Araneidae</taxon>
        <taxon>Caerostris</taxon>
    </lineage>
</organism>